<keyword evidence="1" id="KW-1133">Transmembrane helix</keyword>
<evidence type="ECO:0000256" key="1">
    <source>
        <dbReference type="SAM" id="Phobius"/>
    </source>
</evidence>
<keyword evidence="3" id="KW-1185">Reference proteome</keyword>
<sequence length="135" mass="13927">MPTVPRDLRTSLKTEAWTSLLAAAVFASLGGFSTVLLQASPWTVLGAALVPIPVGAFFALGKSSPRVAEALTHRGFRFAFTLSVTLSLVWLATGGSPGVRLGVVSFLGGVAAGNWYLHSVAGIEYAGDEGSVLPP</sequence>
<name>A0A1I6I4N6_9EURY</name>
<gene>
    <name evidence="2" type="ORF">SAMN04487947_2851</name>
</gene>
<dbReference type="Proteomes" id="UP000198531">
    <property type="component" value="Unassembled WGS sequence"/>
</dbReference>
<dbReference type="STRING" id="553469.SAMN04487947_2851"/>
<feature type="transmembrane region" description="Helical" evidence="1">
    <location>
        <begin position="16"/>
        <end position="36"/>
    </location>
</feature>
<protein>
    <submittedName>
        <fullName evidence="2">Uncharacterized protein</fullName>
    </submittedName>
</protein>
<proteinExistence type="predicted"/>
<keyword evidence="1" id="KW-0812">Transmembrane</keyword>
<organism evidence="2 3">
    <name type="scientific">Halogeometricum rufum</name>
    <dbReference type="NCBI Taxonomy" id="553469"/>
    <lineage>
        <taxon>Archaea</taxon>
        <taxon>Methanobacteriati</taxon>
        <taxon>Methanobacteriota</taxon>
        <taxon>Stenosarchaea group</taxon>
        <taxon>Halobacteria</taxon>
        <taxon>Halobacteriales</taxon>
        <taxon>Haloferacaceae</taxon>
        <taxon>Halogeometricum</taxon>
    </lineage>
</organism>
<keyword evidence="1" id="KW-0472">Membrane</keyword>
<dbReference type="OrthoDB" id="379715at2157"/>
<evidence type="ECO:0000313" key="3">
    <source>
        <dbReference type="Proteomes" id="UP000198531"/>
    </source>
</evidence>
<accession>A0A1I6I4N6</accession>
<feature type="transmembrane region" description="Helical" evidence="1">
    <location>
        <begin position="42"/>
        <end position="63"/>
    </location>
</feature>
<evidence type="ECO:0000313" key="2">
    <source>
        <dbReference type="EMBL" id="SFR61598.1"/>
    </source>
</evidence>
<dbReference type="RefSeq" id="WP_089808695.1">
    <property type="nucleotide sequence ID" value="NZ_FOYT01000002.1"/>
</dbReference>
<feature type="transmembrane region" description="Helical" evidence="1">
    <location>
        <begin position="99"/>
        <end position="117"/>
    </location>
</feature>
<reference evidence="3" key="1">
    <citation type="submission" date="2016-10" db="EMBL/GenBank/DDBJ databases">
        <authorList>
            <person name="Varghese N."/>
            <person name="Submissions S."/>
        </authorList>
    </citation>
    <scope>NUCLEOTIDE SEQUENCE [LARGE SCALE GENOMIC DNA]</scope>
    <source>
        <strain evidence="3">CGMCC 1.7736</strain>
    </source>
</reference>
<dbReference type="AlphaFoldDB" id="A0A1I6I4N6"/>
<feature type="transmembrane region" description="Helical" evidence="1">
    <location>
        <begin position="75"/>
        <end position="93"/>
    </location>
</feature>
<dbReference type="EMBL" id="FOYT01000002">
    <property type="protein sequence ID" value="SFR61598.1"/>
    <property type="molecule type" value="Genomic_DNA"/>
</dbReference>